<dbReference type="EMBL" id="ML996693">
    <property type="protein sequence ID" value="KAF2401064.1"/>
    <property type="molecule type" value="Genomic_DNA"/>
</dbReference>
<evidence type="ECO:0000259" key="2">
    <source>
        <dbReference type="Pfam" id="PF07919"/>
    </source>
</evidence>
<dbReference type="Proteomes" id="UP000799640">
    <property type="component" value="Unassembled WGS sequence"/>
</dbReference>
<accession>A0A6G1HYQ0</accession>
<dbReference type="Pfam" id="PF07919">
    <property type="entry name" value="Gryzun"/>
    <property type="match status" value="1"/>
</dbReference>
<evidence type="ECO:0008006" key="6">
    <source>
        <dbReference type="Google" id="ProtNLM"/>
    </source>
</evidence>
<feature type="region of interest" description="Disordered" evidence="1">
    <location>
        <begin position="865"/>
        <end position="907"/>
    </location>
</feature>
<gene>
    <name evidence="4" type="ORF">EJ06DRAFT_475314</name>
</gene>
<sequence>MDAYPLDYVSHNLPLVVLSGLRPTPDTETPAGHGTTINSELPLVEGERAEQLLSEFSRAEGTDRPRAGASKLMGFKFKVVGRQYSLPPRKAQPPQDSPSLRPLDEPRSPVWALHSPISPLSPGSPIYPDGVMLPVWVAKHQHQVPATFVAFFDFASDTARNSLHDNQLKTDINAIKAALYRSGYKSRLVVVLLSDTTILSAPDIEDRLATIRRATGLDSKTGLFFLPPNISRVEVASFVDSLLLALQPGCVEYYRDLTKHARRKKNRGSIPPPTAPPTRGTSQTLAALGWGVRYDFKLGVFAEFRQEMEAACRHYTLALELLLGPDGIFETTASWSPRWDEARLLADAVAIRIIRCLLWSQLTSSAAQSWLNYRDRLRELVDRRGKGSSNYGWEAWESRWAKIMAQLIQRANMATLSDSDAVFAPAEKGLPIGERLTPWYLLHHAGYWQRMAAKHAMARRSQALSLAEEDRTPPGKSPASAVARRYGTDTFLCPEPHAEYPLSGPGFNHSLDILEKLSDALTTFKEKRQNRMADFVRLDVCREHFRANQPDLALAELKKLWREMAWRKERWWRLVFEVCRALHECARLTGDVEGLVVSQYELLALPFATNHAIDLMAAGAGGEGSGEAVEIDLSSENVASFLSGTFVFSQAEANVGEPLRAQLTLRSNAQSPHKPVILSSVAVQFAGSITDVKILHQAASEATEAKPIRQLTLREEDRSTLVGETDLQLSPGGCIVIEFPLTLREAGNVLTESIHLNIETEAFASRYSASLDAPALWWMAGPNRLVSRRIHRDEPAAVKVLPRPPKMNVATPDASQNYYTDELISLDILVTNSEDEETEGTLEVRILSREATAPAFVWVDADASDDVEPDAHGDNSDSDSDDTADLPGHPIGRLAPGTQKTKTIRFSAPPDPTDLVLEVKVLYHLLSDRQTPVSKTHAADINIVRAFEANYEFKPLFHPEAWPSFFTPPASDSKPAGISHRWRLISRLTSFAEQALTVDDVDLVLQTASGGAECVTTKDPKPPAELQPSEQHERNFTLDLTKASLDDRRATALDLSLAITWRRPGCDVVVSSLPIPPINASNNEPRVLATARRAHSPAESTPSRELIHLDYTLENPTMHFLTFELTMEANDDFAFSGAKVRVCNILPLSRETVCYQILPLVNGAWIEPKLRVTDRYFGKVLRVQGADGVRSDGKGISVWVDVDDEDS</sequence>
<reference evidence="4" key="1">
    <citation type="journal article" date="2020" name="Stud. Mycol.">
        <title>101 Dothideomycetes genomes: a test case for predicting lifestyles and emergence of pathogens.</title>
        <authorList>
            <person name="Haridas S."/>
            <person name="Albert R."/>
            <person name="Binder M."/>
            <person name="Bloem J."/>
            <person name="Labutti K."/>
            <person name="Salamov A."/>
            <person name="Andreopoulos B."/>
            <person name="Baker S."/>
            <person name="Barry K."/>
            <person name="Bills G."/>
            <person name="Bluhm B."/>
            <person name="Cannon C."/>
            <person name="Castanera R."/>
            <person name="Culley D."/>
            <person name="Daum C."/>
            <person name="Ezra D."/>
            <person name="Gonzalez J."/>
            <person name="Henrissat B."/>
            <person name="Kuo A."/>
            <person name="Liang C."/>
            <person name="Lipzen A."/>
            <person name="Lutzoni F."/>
            <person name="Magnuson J."/>
            <person name="Mondo S."/>
            <person name="Nolan M."/>
            <person name="Ohm R."/>
            <person name="Pangilinan J."/>
            <person name="Park H.-J."/>
            <person name="Ramirez L."/>
            <person name="Alfaro M."/>
            <person name="Sun H."/>
            <person name="Tritt A."/>
            <person name="Yoshinaga Y."/>
            <person name="Zwiers L.-H."/>
            <person name="Turgeon B."/>
            <person name="Goodwin S."/>
            <person name="Spatafora J."/>
            <person name="Crous P."/>
            <person name="Grigoriev I."/>
        </authorList>
    </citation>
    <scope>NUCLEOTIDE SEQUENCE</scope>
    <source>
        <strain evidence="4">CBS 262.69</strain>
    </source>
</reference>
<dbReference type="PANTHER" id="PTHR14374">
    <property type="entry name" value="FOIE GRAS"/>
    <property type="match status" value="1"/>
</dbReference>
<evidence type="ECO:0000313" key="5">
    <source>
        <dbReference type="Proteomes" id="UP000799640"/>
    </source>
</evidence>
<dbReference type="InterPro" id="IPR012880">
    <property type="entry name" value="Gryzun"/>
</dbReference>
<keyword evidence="5" id="KW-1185">Reference proteome</keyword>
<feature type="region of interest" description="Disordered" evidence="1">
    <location>
        <begin position="86"/>
        <end position="106"/>
    </location>
</feature>
<dbReference type="PANTHER" id="PTHR14374:SF0">
    <property type="entry name" value="TRAFFICKING PROTEIN PARTICLE COMPLEX SUBUNIT 11"/>
    <property type="match status" value="1"/>
</dbReference>
<name>A0A6G1HYQ0_9PEZI</name>
<feature type="region of interest" description="Disordered" evidence="1">
    <location>
        <begin position="1013"/>
        <end position="1032"/>
    </location>
</feature>
<evidence type="ECO:0000313" key="4">
    <source>
        <dbReference type="EMBL" id="KAF2401064.1"/>
    </source>
</evidence>
<evidence type="ECO:0000259" key="3">
    <source>
        <dbReference type="Pfam" id="PF11817"/>
    </source>
</evidence>
<dbReference type="Pfam" id="PF11817">
    <property type="entry name" value="Foie-gras_1"/>
    <property type="match status" value="1"/>
</dbReference>
<proteinExistence type="predicted"/>
<feature type="domain" description="Trafficking protein particle complex subunit 11" evidence="3">
    <location>
        <begin position="338"/>
        <end position="604"/>
    </location>
</feature>
<dbReference type="OrthoDB" id="6278596at2759"/>
<evidence type="ECO:0000256" key="1">
    <source>
        <dbReference type="SAM" id="MobiDB-lite"/>
    </source>
</evidence>
<dbReference type="InterPro" id="IPR021773">
    <property type="entry name" value="TPC11"/>
</dbReference>
<protein>
    <recommendedName>
        <fullName evidence="6">Trafficking protein particle complex subunit 11 domain-containing protein</fullName>
    </recommendedName>
</protein>
<feature type="domain" description="Gryzun putative trafficking through Golgi" evidence="2">
    <location>
        <begin position="631"/>
        <end position="1201"/>
    </location>
</feature>
<organism evidence="4 5">
    <name type="scientific">Trichodelitschia bisporula</name>
    <dbReference type="NCBI Taxonomy" id="703511"/>
    <lineage>
        <taxon>Eukaryota</taxon>
        <taxon>Fungi</taxon>
        <taxon>Dikarya</taxon>
        <taxon>Ascomycota</taxon>
        <taxon>Pezizomycotina</taxon>
        <taxon>Dothideomycetes</taxon>
        <taxon>Dothideomycetes incertae sedis</taxon>
        <taxon>Phaeotrichales</taxon>
        <taxon>Phaeotrichaceae</taxon>
        <taxon>Trichodelitschia</taxon>
    </lineage>
</organism>
<dbReference type="AlphaFoldDB" id="A0A6G1HYQ0"/>
<feature type="region of interest" description="Disordered" evidence="1">
    <location>
        <begin position="262"/>
        <end position="281"/>
    </location>
</feature>